<dbReference type="Proteomes" id="UP000383932">
    <property type="component" value="Unassembled WGS sequence"/>
</dbReference>
<organism evidence="4 5">
    <name type="scientific">Ceratobasidium theobromae</name>
    <dbReference type="NCBI Taxonomy" id="1582974"/>
    <lineage>
        <taxon>Eukaryota</taxon>
        <taxon>Fungi</taxon>
        <taxon>Dikarya</taxon>
        <taxon>Basidiomycota</taxon>
        <taxon>Agaricomycotina</taxon>
        <taxon>Agaricomycetes</taxon>
        <taxon>Cantharellales</taxon>
        <taxon>Ceratobasidiaceae</taxon>
        <taxon>Ceratobasidium</taxon>
    </lineage>
</organism>
<dbReference type="PANTHER" id="PTHR46535">
    <property type="entry name" value="NEDD4-BINDING PROTEIN 2"/>
    <property type="match status" value="1"/>
</dbReference>
<name>A0A5N5QHJ7_9AGAM</name>
<dbReference type="PROSITE" id="PS50828">
    <property type="entry name" value="SMR"/>
    <property type="match status" value="1"/>
</dbReference>
<feature type="region of interest" description="Disordered" evidence="1">
    <location>
        <begin position="143"/>
        <end position="178"/>
    </location>
</feature>
<evidence type="ECO:0000259" key="3">
    <source>
        <dbReference type="PROSITE" id="PS51140"/>
    </source>
</evidence>
<dbReference type="GO" id="GO:0005634">
    <property type="term" value="C:nucleus"/>
    <property type="evidence" value="ECO:0007669"/>
    <property type="project" value="TreeGrafter"/>
</dbReference>
<comment type="caution">
    <text evidence="4">The sequence shown here is derived from an EMBL/GenBank/DDBJ whole genome shotgun (WGS) entry which is preliminary data.</text>
</comment>
<dbReference type="InterPro" id="IPR036063">
    <property type="entry name" value="Smr_dom_sf"/>
</dbReference>
<evidence type="ECO:0000256" key="1">
    <source>
        <dbReference type="SAM" id="MobiDB-lite"/>
    </source>
</evidence>
<evidence type="ECO:0000313" key="4">
    <source>
        <dbReference type="EMBL" id="KAB5591215.1"/>
    </source>
</evidence>
<dbReference type="InterPro" id="IPR002625">
    <property type="entry name" value="Smr_dom"/>
</dbReference>
<accession>A0A5N5QHJ7</accession>
<dbReference type="GO" id="GO:0004519">
    <property type="term" value="F:endonuclease activity"/>
    <property type="evidence" value="ECO:0007669"/>
    <property type="project" value="TreeGrafter"/>
</dbReference>
<sequence length="532" mass="57905">MMMMARSLEALEKQYPSLDSSLIAALASDCGELSGASSEQLERLHETLGALCFQDDATSALEQASLTSGSGSRYDSSSDTSSASLSTPLGFLQTLFPHIESSILQSALEEHGPEDLDPVIESLLSTDLIRELQEDDYTDRVSVEEWTRVSRGAPPASKPKPKPKPKPQGKGKGKGRQPTLVIGDIRHRQLNQPRASAPTIDPWTYIDSVAARLGSILPNVPSSVFSSAFHNPVYSTPSAALRATLADLGHTHTVDDFALASLLTLLDAGPEEASDASLCLKATASDPNDAYHLVEILRQVDRQEPVVVHLPRSPDKTPMSPPAVKHVTMSAPPGWPATTPGWTATPRVKSAWETVPVKSASAPAPVEARFDELDAERCLEEALYWQEKRRTALKQASELYTRHKHEHGGEAALYYSNLAKDHAAKEREWRLKAAKASVRERQDKSCTKAIDLHGLTVHESLEVVKESVNTWWSSAGSSCTPNEPLQIITGQGRHSKGNVPVIGPAVMKQLQRDGWRAHKREGTVYVTGLAPR</sequence>
<dbReference type="PANTHER" id="PTHR46535:SF1">
    <property type="entry name" value="NEDD4-BINDING PROTEIN 2"/>
    <property type="match status" value="1"/>
</dbReference>
<evidence type="ECO:0000313" key="5">
    <source>
        <dbReference type="Proteomes" id="UP000383932"/>
    </source>
</evidence>
<feature type="compositionally biased region" description="Basic residues" evidence="1">
    <location>
        <begin position="159"/>
        <end position="175"/>
    </location>
</feature>
<dbReference type="InterPro" id="IPR003892">
    <property type="entry name" value="CUE"/>
</dbReference>
<dbReference type="Gene3D" id="3.30.1370.110">
    <property type="match status" value="1"/>
</dbReference>
<feature type="domain" description="Smr" evidence="2">
    <location>
        <begin position="450"/>
        <end position="529"/>
    </location>
</feature>
<dbReference type="CDD" id="cd14279">
    <property type="entry name" value="CUE"/>
    <property type="match status" value="1"/>
</dbReference>
<dbReference type="AlphaFoldDB" id="A0A5N5QHJ7"/>
<proteinExistence type="predicted"/>
<dbReference type="GO" id="GO:0043130">
    <property type="term" value="F:ubiquitin binding"/>
    <property type="evidence" value="ECO:0007669"/>
    <property type="project" value="InterPro"/>
</dbReference>
<protein>
    <submittedName>
        <fullName evidence="4">Smr domain containing protein</fullName>
    </submittedName>
</protein>
<dbReference type="SUPFAM" id="SSF160443">
    <property type="entry name" value="SMR domain-like"/>
    <property type="match status" value="1"/>
</dbReference>
<dbReference type="OrthoDB" id="4080456at2759"/>
<dbReference type="SMART" id="SM00463">
    <property type="entry name" value="SMR"/>
    <property type="match status" value="1"/>
</dbReference>
<feature type="domain" description="CUE" evidence="3">
    <location>
        <begin position="84"/>
        <end position="131"/>
    </location>
</feature>
<gene>
    <name evidence="4" type="ORF">CTheo_5332</name>
</gene>
<keyword evidence="5" id="KW-1185">Reference proteome</keyword>
<dbReference type="PROSITE" id="PS51140">
    <property type="entry name" value="CUE"/>
    <property type="match status" value="1"/>
</dbReference>
<dbReference type="InterPro" id="IPR052772">
    <property type="entry name" value="Endo/PolyKinase_Domain-Protein"/>
</dbReference>
<evidence type="ECO:0000259" key="2">
    <source>
        <dbReference type="PROSITE" id="PS50828"/>
    </source>
</evidence>
<reference evidence="4 5" key="1">
    <citation type="journal article" date="2019" name="Fungal Biol. Biotechnol.">
        <title>Draft genome sequence of fastidious pathogen Ceratobasidium theobromae, which causes vascular-streak dieback in Theobroma cacao.</title>
        <authorList>
            <person name="Ali S.S."/>
            <person name="Asman A."/>
            <person name="Shao J."/>
            <person name="Firmansyah A.P."/>
            <person name="Susilo A.W."/>
            <person name="Rosmana A."/>
            <person name="McMahon P."/>
            <person name="Junaid M."/>
            <person name="Guest D."/>
            <person name="Kheng T.Y."/>
            <person name="Meinhardt L.W."/>
            <person name="Bailey B.A."/>
        </authorList>
    </citation>
    <scope>NUCLEOTIDE SEQUENCE [LARGE SCALE GENOMIC DNA]</scope>
    <source>
        <strain evidence="4 5">CT2</strain>
    </source>
</reference>
<dbReference type="EMBL" id="SSOP01000116">
    <property type="protein sequence ID" value="KAB5591215.1"/>
    <property type="molecule type" value="Genomic_DNA"/>
</dbReference>